<feature type="chain" id="PRO_5042056997" evidence="2">
    <location>
        <begin position="24"/>
        <end position="289"/>
    </location>
</feature>
<dbReference type="InterPro" id="IPR029052">
    <property type="entry name" value="Metallo-depent_PP-like"/>
</dbReference>
<dbReference type="SUPFAM" id="SSF56300">
    <property type="entry name" value="Metallo-dependent phosphatases"/>
    <property type="match status" value="1"/>
</dbReference>
<feature type="signal peptide" evidence="2">
    <location>
        <begin position="1"/>
        <end position="23"/>
    </location>
</feature>
<evidence type="ECO:0000313" key="5">
    <source>
        <dbReference type="Proteomes" id="UP001203297"/>
    </source>
</evidence>
<dbReference type="Proteomes" id="UP001203297">
    <property type="component" value="Unassembled WGS sequence"/>
</dbReference>
<protein>
    <submittedName>
        <fullName evidence="4">Metallo-dependent phosphatase-like protein</fullName>
    </submittedName>
</protein>
<dbReference type="Gene3D" id="3.60.21.10">
    <property type="match status" value="1"/>
</dbReference>
<keyword evidence="1" id="KW-0472">Membrane</keyword>
<dbReference type="AlphaFoldDB" id="A0AAD4QJE1"/>
<dbReference type="PANTHER" id="PTHR12905">
    <property type="entry name" value="METALLOPHOSPHOESTERASE"/>
    <property type="match status" value="1"/>
</dbReference>
<dbReference type="CDD" id="cd07379">
    <property type="entry name" value="MPP_239FB"/>
    <property type="match status" value="1"/>
</dbReference>
<dbReference type="GO" id="GO:0016787">
    <property type="term" value="F:hydrolase activity"/>
    <property type="evidence" value="ECO:0007669"/>
    <property type="project" value="InterPro"/>
</dbReference>
<dbReference type="InterPro" id="IPR051693">
    <property type="entry name" value="UPF0046_metallophosphoest"/>
</dbReference>
<feature type="domain" description="Calcineurin-like phosphoesterase" evidence="3">
    <location>
        <begin position="84"/>
        <end position="252"/>
    </location>
</feature>
<organism evidence="4 5">
    <name type="scientific">Multifurca ochricompacta</name>
    <dbReference type="NCBI Taxonomy" id="376703"/>
    <lineage>
        <taxon>Eukaryota</taxon>
        <taxon>Fungi</taxon>
        <taxon>Dikarya</taxon>
        <taxon>Basidiomycota</taxon>
        <taxon>Agaricomycotina</taxon>
        <taxon>Agaricomycetes</taxon>
        <taxon>Russulales</taxon>
        <taxon>Russulaceae</taxon>
        <taxon>Multifurca</taxon>
    </lineage>
</organism>
<dbReference type="Pfam" id="PF00149">
    <property type="entry name" value="Metallophos"/>
    <property type="match status" value="1"/>
</dbReference>
<sequence>MWLLFHLSIWNILLVAVPEMSSAIVPLLEVDYHSCVAANASNTSVIHFILNFLLSLLFLNFARTPLLYNAQESSSGPDSNTRKFKIICLSDTHGHHRDLDMPKEGDLLIHAGDFTAFGNEEHAKDFNDWLGSLPYKHKIVVEGNHEVNVSWMPKEGVSKYLTNAQFLRNDSIEIKTDIDDRNKPLKIYGSRFYWKCRGRNPYYDLIPQDADIVVVHNPPLDHGDDGKGCPALLERLAEIRPKLVVSGHMHGPRGVRVGRSRLLRNTLFVNAANVESHKALAREAIVVNM</sequence>
<gene>
    <name evidence="4" type="ORF">B0F90DRAFT_1755961</name>
</gene>
<dbReference type="EMBL" id="WTXG01000071">
    <property type="protein sequence ID" value="KAI0294630.1"/>
    <property type="molecule type" value="Genomic_DNA"/>
</dbReference>
<evidence type="ECO:0000313" key="4">
    <source>
        <dbReference type="EMBL" id="KAI0294630.1"/>
    </source>
</evidence>
<accession>A0AAD4QJE1</accession>
<keyword evidence="2" id="KW-0732">Signal</keyword>
<proteinExistence type="predicted"/>
<feature type="transmembrane region" description="Helical" evidence="1">
    <location>
        <begin position="46"/>
        <end position="62"/>
    </location>
</feature>
<evidence type="ECO:0000256" key="2">
    <source>
        <dbReference type="SAM" id="SignalP"/>
    </source>
</evidence>
<keyword evidence="1" id="KW-1133">Transmembrane helix</keyword>
<dbReference type="InterPro" id="IPR004843">
    <property type="entry name" value="Calcineurin-like_PHP"/>
</dbReference>
<dbReference type="PANTHER" id="PTHR12905:SF0">
    <property type="entry name" value="CALCINEURIN-LIKE PHOSPHOESTERASE DOMAIN-CONTAINING PROTEIN"/>
    <property type="match status" value="1"/>
</dbReference>
<keyword evidence="1" id="KW-0812">Transmembrane</keyword>
<reference evidence="4" key="1">
    <citation type="journal article" date="2022" name="New Phytol.">
        <title>Evolutionary transition to the ectomycorrhizal habit in the genomes of a hyperdiverse lineage of mushroom-forming fungi.</title>
        <authorList>
            <person name="Looney B."/>
            <person name="Miyauchi S."/>
            <person name="Morin E."/>
            <person name="Drula E."/>
            <person name="Courty P.E."/>
            <person name="Kohler A."/>
            <person name="Kuo A."/>
            <person name="LaButti K."/>
            <person name="Pangilinan J."/>
            <person name="Lipzen A."/>
            <person name="Riley R."/>
            <person name="Andreopoulos W."/>
            <person name="He G."/>
            <person name="Johnson J."/>
            <person name="Nolan M."/>
            <person name="Tritt A."/>
            <person name="Barry K.W."/>
            <person name="Grigoriev I.V."/>
            <person name="Nagy L.G."/>
            <person name="Hibbett D."/>
            <person name="Henrissat B."/>
            <person name="Matheny P.B."/>
            <person name="Labbe J."/>
            <person name="Martin F.M."/>
        </authorList>
    </citation>
    <scope>NUCLEOTIDE SEQUENCE</scope>
    <source>
        <strain evidence="4">BPL690</strain>
    </source>
</reference>
<name>A0AAD4QJE1_9AGAM</name>
<comment type="caution">
    <text evidence="4">The sequence shown here is derived from an EMBL/GenBank/DDBJ whole genome shotgun (WGS) entry which is preliminary data.</text>
</comment>
<keyword evidence="5" id="KW-1185">Reference proteome</keyword>
<evidence type="ECO:0000259" key="3">
    <source>
        <dbReference type="Pfam" id="PF00149"/>
    </source>
</evidence>
<evidence type="ECO:0000256" key="1">
    <source>
        <dbReference type="SAM" id="Phobius"/>
    </source>
</evidence>